<accession>A0A6J5MH07</accession>
<proteinExistence type="predicted"/>
<name>A0A6J5MH07_9CAUD</name>
<protein>
    <submittedName>
        <fullName evidence="1">Uncharacterized protein</fullName>
    </submittedName>
</protein>
<sequence length="289" mass="33691">MKRIKHSKFKNTGFIFELLVRQITAEIMSSNKSVAERILKEHFSSKKELSKELKLYQYLINEKYNSEVKAEKFIDTVCEARKRLDEAKITKEKYNLIKAIKENYNIDEFVKSPVSNYKALASIFKIFEVVTSNEQYEPTEIVSARFTITENIINSSIQNKDAKIKDAVLEEYKKIDEDLRAITYKLLVESFNKKYKNLTAEQKLLLREYINNINNTGKLSQYVSNEVVRLTSALKEVGAKISDKVTKIKLSETISNIKKIKSVKRIKEEHLSAMMMTYELLNELKDKTK</sequence>
<organism evidence="1">
    <name type="scientific">uncultured Caudovirales phage</name>
    <dbReference type="NCBI Taxonomy" id="2100421"/>
    <lineage>
        <taxon>Viruses</taxon>
        <taxon>Duplodnaviria</taxon>
        <taxon>Heunggongvirae</taxon>
        <taxon>Uroviricota</taxon>
        <taxon>Caudoviricetes</taxon>
        <taxon>Peduoviridae</taxon>
        <taxon>Maltschvirus</taxon>
        <taxon>Maltschvirus maltsch</taxon>
    </lineage>
</organism>
<dbReference type="EMBL" id="LR796420">
    <property type="protein sequence ID" value="CAB4142989.1"/>
    <property type="molecule type" value="Genomic_DNA"/>
</dbReference>
<evidence type="ECO:0000313" key="1">
    <source>
        <dbReference type="EMBL" id="CAB4142989.1"/>
    </source>
</evidence>
<reference evidence="1" key="1">
    <citation type="submission" date="2020-04" db="EMBL/GenBank/DDBJ databases">
        <authorList>
            <person name="Chiriac C."/>
            <person name="Salcher M."/>
            <person name="Ghai R."/>
            <person name="Kavagutti S V."/>
        </authorList>
    </citation>
    <scope>NUCLEOTIDE SEQUENCE</scope>
</reference>
<gene>
    <name evidence="1" type="ORF">UFOVP449_99</name>
</gene>